<comment type="subcellular location">
    <subcellularLocation>
        <location evidence="1">Membrane</location>
        <topology evidence="1">Single-pass membrane protein</topology>
    </subcellularLocation>
</comment>
<keyword evidence="8" id="KW-1185">Reference proteome</keyword>
<name>A0A8H6V5V6_9EURO</name>
<evidence type="ECO:0000256" key="4">
    <source>
        <dbReference type="ARBA" id="ARBA00023136"/>
    </source>
</evidence>
<feature type="compositionally biased region" description="Low complexity" evidence="5">
    <location>
        <begin position="117"/>
        <end position="163"/>
    </location>
</feature>
<dbReference type="AlphaFoldDB" id="A0A8H6V5V6"/>
<accession>A0A8H6V5V6</accession>
<evidence type="ECO:0000313" key="7">
    <source>
        <dbReference type="EMBL" id="KAF7178945.1"/>
    </source>
</evidence>
<dbReference type="EMBL" id="JACBAG010001871">
    <property type="protein sequence ID" value="KAF7178945.1"/>
    <property type="molecule type" value="Genomic_DNA"/>
</dbReference>
<evidence type="ECO:0000256" key="6">
    <source>
        <dbReference type="SAM" id="Phobius"/>
    </source>
</evidence>
<feature type="region of interest" description="Disordered" evidence="5">
    <location>
        <begin position="113"/>
        <end position="163"/>
    </location>
</feature>
<comment type="caution">
    <text evidence="7">The sequence shown here is derived from an EMBL/GenBank/DDBJ whole genome shotgun (WGS) entry which is preliminary data.</text>
</comment>
<proteinExistence type="predicted"/>
<feature type="transmembrane region" description="Helical" evidence="6">
    <location>
        <begin position="169"/>
        <end position="192"/>
    </location>
</feature>
<dbReference type="PANTHER" id="PTHR15549:SF27">
    <property type="entry name" value="CHITIN-BINDING TYPE-1 DOMAIN-CONTAINING PROTEIN"/>
    <property type="match status" value="1"/>
</dbReference>
<feature type="region of interest" description="Disordered" evidence="5">
    <location>
        <begin position="203"/>
        <end position="246"/>
    </location>
</feature>
<evidence type="ECO:0000256" key="3">
    <source>
        <dbReference type="ARBA" id="ARBA00022989"/>
    </source>
</evidence>
<dbReference type="InterPro" id="IPR051694">
    <property type="entry name" value="Immunoregulatory_rcpt-like"/>
</dbReference>
<gene>
    <name evidence="7" type="ORF">CNMCM7691_007769</name>
</gene>
<organism evidence="7 8">
    <name type="scientific">Aspergillus felis</name>
    <dbReference type="NCBI Taxonomy" id="1287682"/>
    <lineage>
        <taxon>Eukaryota</taxon>
        <taxon>Fungi</taxon>
        <taxon>Dikarya</taxon>
        <taxon>Ascomycota</taxon>
        <taxon>Pezizomycotina</taxon>
        <taxon>Eurotiomycetes</taxon>
        <taxon>Eurotiomycetidae</taxon>
        <taxon>Eurotiales</taxon>
        <taxon>Aspergillaceae</taxon>
        <taxon>Aspergillus</taxon>
        <taxon>Aspergillus subgen. Fumigati</taxon>
    </lineage>
</organism>
<evidence type="ECO:0000256" key="1">
    <source>
        <dbReference type="ARBA" id="ARBA00004167"/>
    </source>
</evidence>
<sequence>MPEGYASRRNVSCNTDFELDCGKTWGAFHACCPLDTYCPPNQSSTKCWKTPTVPQEKRCANSTWNLYYASDFFCCDQGLKAFKWVSSGFVGCADPTYALDDGLVQLSVVASGTVPQPSTASTTSTSLPGSSISPSASTLTSTPASESTQTIGPTPSATSSPSSGTNVGAIAGGVVGGVAGVAIIAGLIWYFLLRQYRTSQNNGSATPLYGLQASPQDGRKWDSYPHEIGNNSNEHQAAELPAHPSP</sequence>
<keyword evidence="4 6" id="KW-0472">Membrane</keyword>
<dbReference type="GO" id="GO:0071944">
    <property type="term" value="C:cell periphery"/>
    <property type="evidence" value="ECO:0007669"/>
    <property type="project" value="UniProtKB-ARBA"/>
</dbReference>
<keyword evidence="3 6" id="KW-1133">Transmembrane helix</keyword>
<dbReference type="GO" id="GO:0016020">
    <property type="term" value="C:membrane"/>
    <property type="evidence" value="ECO:0007669"/>
    <property type="project" value="UniProtKB-SubCell"/>
</dbReference>
<dbReference type="Proteomes" id="UP000641853">
    <property type="component" value="Unassembled WGS sequence"/>
</dbReference>
<protein>
    <submittedName>
        <fullName evidence="7">Uncharacterized protein</fullName>
    </submittedName>
</protein>
<reference evidence="7" key="1">
    <citation type="submission" date="2020-06" db="EMBL/GenBank/DDBJ databases">
        <title>Draft genome sequences of strains closely related to Aspergillus parafelis and Aspergillus hiratsukae.</title>
        <authorList>
            <person name="Dos Santos R.A.C."/>
            <person name="Rivero-Menendez O."/>
            <person name="Steenwyk J.L."/>
            <person name="Mead M.E."/>
            <person name="Goldman G.H."/>
            <person name="Alastruey-Izquierdo A."/>
            <person name="Rokas A."/>
        </authorList>
    </citation>
    <scope>NUCLEOTIDE SEQUENCE</scope>
    <source>
        <strain evidence="7">CNM-CM7691</strain>
    </source>
</reference>
<evidence type="ECO:0000256" key="2">
    <source>
        <dbReference type="ARBA" id="ARBA00022692"/>
    </source>
</evidence>
<evidence type="ECO:0000313" key="8">
    <source>
        <dbReference type="Proteomes" id="UP000641853"/>
    </source>
</evidence>
<keyword evidence="2 6" id="KW-0812">Transmembrane</keyword>
<evidence type="ECO:0000256" key="5">
    <source>
        <dbReference type="SAM" id="MobiDB-lite"/>
    </source>
</evidence>
<dbReference type="PANTHER" id="PTHR15549">
    <property type="entry name" value="PAIRED IMMUNOGLOBULIN-LIKE TYPE 2 RECEPTOR"/>
    <property type="match status" value="1"/>
</dbReference>